<dbReference type="Proteomes" id="UP000824091">
    <property type="component" value="Unassembled WGS sequence"/>
</dbReference>
<organism evidence="1 2">
    <name type="scientific">Candidatus Fimisoma avicola</name>
    <dbReference type="NCBI Taxonomy" id="2840826"/>
    <lineage>
        <taxon>Bacteria</taxon>
        <taxon>Bacillati</taxon>
        <taxon>Bacillota</taxon>
        <taxon>Clostridia</taxon>
        <taxon>Eubacteriales</taxon>
        <taxon>Candidatus Fimisoma</taxon>
    </lineage>
</organism>
<dbReference type="InterPro" id="IPR029470">
    <property type="entry name" value="PDDEXK_4"/>
</dbReference>
<name>A0A9D1I3U4_9FIRM</name>
<proteinExistence type="predicted"/>
<reference evidence="1" key="2">
    <citation type="journal article" date="2021" name="PeerJ">
        <title>Extensive microbial diversity within the chicken gut microbiome revealed by metagenomics and culture.</title>
        <authorList>
            <person name="Gilroy R."/>
            <person name="Ravi A."/>
            <person name="Getino M."/>
            <person name="Pursley I."/>
            <person name="Horton D.L."/>
            <person name="Alikhan N.F."/>
            <person name="Baker D."/>
            <person name="Gharbi K."/>
            <person name="Hall N."/>
            <person name="Watson M."/>
            <person name="Adriaenssens E.M."/>
            <person name="Foster-Nyarko E."/>
            <person name="Jarju S."/>
            <person name="Secka A."/>
            <person name="Antonio M."/>
            <person name="Oren A."/>
            <person name="Chaudhuri R.R."/>
            <person name="La Ragione R."/>
            <person name="Hildebrand F."/>
            <person name="Pallen M.J."/>
        </authorList>
    </citation>
    <scope>NUCLEOTIDE SEQUENCE</scope>
    <source>
        <strain evidence="1">11300</strain>
    </source>
</reference>
<reference evidence="1" key="1">
    <citation type="submission" date="2020-10" db="EMBL/GenBank/DDBJ databases">
        <authorList>
            <person name="Gilroy R."/>
        </authorList>
    </citation>
    <scope>NUCLEOTIDE SEQUENCE</scope>
    <source>
        <strain evidence="1">11300</strain>
    </source>
</reference>
<gene>
    <name evidence="1" type="ORF">IAD16_04970</name>
</gene>
<evidence type="ECO:0000313" key="2">
    <source>
        <dbReference type="Proteomes" id="UP000824091"/>
    </source>
</evidence>
<accession>A0A9D1I3U4</accession>
<dbReference type="AlphaFoldDB" id="A0A9D1I3U4"/>
<comment type="caution">
    <text evidence="1">The sequence shown here is derived from an EMBL/GenBank/DDBJ whole genome shotgun (WGS) entry which is preliminary data.</text>
</comment>
<sequence length="379" mass="43339">MERDSYINLFKKINENLKARNYQDATTDSFNVFKVLGIEYREIYICRLLGAILDPDGAHGLHAEPLKLFLRQIGWDDEIPEDDLSSAYVGLEDSTDNNRRVDVLIRIGSYTIPIEVKIWSDDREAQLNDYYHHYFRNDFGHQIYYLTPDGKKPSDSSRGKLNDGNIRCISFEKDISAWLNTLSENIPAGNRMVAILQDFKEVIADMCSKEKAYAEILSAVSLNEDSVDNDNLKALIKILESGKELWEEIRKQYLYSKIKLGDGYELTEPQDVPKEYDGHCVLSVRNKSDEIIAWIFIATNLYLVAKRVSADAKKKYSGKWYDLPDASDDEHSAYPWIRFGPNGIGKSFALNKPTSALVDCKEVHIEELIRLIDEGVDNG</sequence>
<protein>
    <submittedName>
        <fullName evidence="1">PD-(D/E)XK nuclease family protein</fullName>
    </submittedName>
</protein>
<dbReference type="Pfam" id="PF14281">
    <property type="entry name" value="PDDEXK_4"/>
    <property type="match status" value="1"/>
</dbReference>
<evidence type="ECO:0000313" key="1">
    <source>
        <dbReference type="EMBL" id="HIU27709.1"/>
    </source>
</evidence>
<dbReference type="EMBL" id="DVMO01000074">
    <property type="protein sequence ID" value="HIU27709.1"/>
    <property type="molecule type" value="Genomic_DNA"/>
</dbReference>